<dbReference type="GO" id="GO:0009062">
    <property type="term" value="P:fatty acid catabolic process"/>
    <property type="evidence" value="ECO:0007669"/>
    <property type="project" value="TreeGrafter"/>
</dbReference>
<dbReference type="Pfam" id="PF08235">
    <property type="entry name" value="LNS2"/>
    <property type="match status" value="1"/>
</dbReference>
<dbReference type="GO" id="GO:0032869">
    <property type="term" value="P:cellular response to insulin stimulus"/>
    <property type="evidence" value="ECO:0007669"/>
    <property type="project" value="TreeGrafter"/>
</dbReference>
<dbReference type="SMART" id="SM00775">
    <property type="entry name" value="LNS2"/>
    <property type="match status" value="1"/>
</dbReference>
<dbReference type="GO" id="GO:0008195">
    <property type="term" value="F:phosphatidate phosphatase activity"/>
    <property type="evidence" value="ECO:0007669"/>
    <property type="project" value="UniProtKB-EC"/>
</dbReference>
<dbReference type="GO" id="GO:0003713">
    <property type="term" value="F:transcription coactivator activity"/>
    <property type="evidence" value="ECO:0007669"/>
    <property type="project" value="TreeGrafter"/>
</dbReference>
<dbReference type="AlphaFoldDB" id="A0A3Q3K2Q6"/>
<dbReference type="PANTHER" id="PTHR12181">
    <property type="entry name" value="LIPIN"/>
    <property type="match status" value="1"/>
</dbReference>
<comment type="similarity">
    <text evidence="3">Belongs to the lipin family.</text>
</comment>
<feature type="domain" description="LNS2/PITP" evidence="7">
    <location>
        <begin position="708"/>
        <end position="864"/>
    </location>
</feature>
<feature type="compositionally biased region" description="Polar residues" evidence="6">
    <location>
        <begin position="647"/>
        <end position="658"/>
    </location>
</feature>
<evidence type="ECO:0000313" key="9">
    <source>
        <dbReference type="Proteomes" id="UP000261600"/>
    </source>
</evidence>
<dbReference type="InterPro" id="IPR031703">
    <property type="entry name" value="Lipin_mid"/>
</dbReference>
<evidence type="ECO:0000256" key="2">
    <source>
        <dbReference type="ARBA" id="ARBA00001946"/>
    </source>
</evidence>
<dbReference type="SUPFAM" id="SSF56784">
    <property type="entry name" value="HAD-like"/>
    <property type="match status" value="1"/>
</dbReference>
<dbReference type="GO" id="GO:0005634">
    <property type="term" value="C:nucleus"/>
    <property type="evidence" value="ECO:0007669"/>
    <property type="project" value="TreeGrafter"/>
</dbReference>
<name>A0A3Q3K2Q6_MONAL</name>
<evidence type="ECO:0000256" key="6">
    <source>
        <dbReference type="SAM" id="MobiDB-lite"/>
    </source>
</evidence>
<dbReference type="Pfam" id="PF16876">
    <property type="entry name" value="Lipin_mid"/>
    <property type="match status" value="1"/>
</dbReference>
<feature type="region of interest" description="Disordered" evidence="6">
    <location>
        <begin position="599"/>
        <end position="658"/>
    </location>
</feature>
<evidence type="ECO:0000313" key="8">
    <source>
        <dbReference type="Ensembl" id="ENSMALP00000023495.1"/>
    </source>
</evidence>
<proteinExistence type="inferred from homology"/>
<reference evidence="8" key="2">
    <citation type="submission" date="2025-09" db="UniProtKB">
        <authorList>
            <consortium name="Ensembl"/>
        </authorList>
    </citation>
    <scope>IDENTIFICATION</scope>
</reference>
<evidence type="ECO:0000256" key="1">
    <source>
        <dbReference type="ARBA" id="ARBA00001180"/>
    </source>
</evidence>
<dbReference type="EC" id="3.1.3.4" evidence="4"/>
<reference evidence="8" key="1">
    <citation type="submission" date="2025-08" db="UniProtKB">
        <authorList>
            <consortium name="Ensembl"/>
        </authorList>
    </citation>
    <scope>IDENTIFICATION</scope>
</reference>
<dbReference type="GO" id="GO:0005789">
    <property type="term" value="C:endoplasmic reticulum membrane"/>
    <property type="evidence" value="ECO:0007669"/>
    <property type="project" value="TreeGrafter"/>
</dbReference>
<dbReference type="GO" id="GO:0045944">
    <property type="term" value="P:positive regulation of transcription by RNA polymerase II"/>
    <property type="evidence" value="ECO:0007669"/>
    <property type="project" value="TreeGrafter"/>
</dbReference>
<dbReference type="GO" id="GO:0005829">
    <property type="term" value="C:cytosol"/>
    <property type="evidence" value="ECO:0007669"/>
    <property type="project" value="TreeGrafter"/>
</dbReference>
<dbReference type="InterPro" id="IPR031315">
    <property type="entry name" value="LNS2/PITP"/>
</dbReference>
<dbReference type="InterPro" id="IPR036412">
    <property type="entry name" value="HAD-like_sf"/>
</dbReference>
<protein>
    <recommendedName>
        <fullName evidence="4">phosphatidate phosphatase</fullName>
        <ecNumber evidence="4">3.1.3.4</ecNumber>
    </recommendedName>
</protein>
<evidence type="ECO:0000256" key="4">
    <source>
        <dbReference type="ARBA" id="ARBA00012638"/>
    </source>
</evidence>
<organism evidence="8 9">
    <name type="scientific">Monopterus albus</name>
    <name type="common">Swamp eel</name>
    <dbReference type="NCBI Taxonomy" id="43700"/>
    <lineage>
        <taxon>Eukaryota</taxon>
        <taxon>Metazoa</taxon>
        <taxon>Chordata</taxon>
        <taxon>Craniata</taxon>
        <taxon>Vertebrata</taxon>
        <taxon>Euteleostomi</taxon>
        <taxon>Actinopterygii</taxon>
        <taxon>Neopterygii</taxon>
        <taxon>Teleostei</taxon>
        <taxon>Neoteleostei</taxon>
        <taxon>Acanthomorphata</taxon>
        <taxon>Anabantaria</taxon>
        <taxon>Synbranchiformes</taxon>
        <taxon>Synbranchidae</taxon>
        <taxon>Monopterus</taxon>
    </lineage>
</organism>
<accession>A0A3Q3K2Q6</accession>
<keyword evidence="5" id="KW-0378">Hydrolase</keyword>
<feature type="compositionally biased region" description="Polar residues" evidence="6">
    <location>
        <begin position="619"/>
        <end position="628"/>
    </location>
</feature>
<dbReference type="Pfam" id="PF04571">
    <property type="entry name" value="Lipin_N"/>
    <property type="match status" value="1"/>
</dbReference>
<feature type="compositionally biased region" description="Polar residues" evidence="6">
    <location>
        <begin position="377"/>
        <end position="386"/>
    </location>
</feature>
<dbReference type="STRING" id="43700.ENSMALP00000023495"/>
<dbReference type="Proteomes" id="UP000261600">
    <property type="component" value="Unplaced"/>
</dbReference>
<dbReference type="PANTHER" id="PTHR12181:SF11">
    <property type="entry name" value="PHOSPHATIDATE PHOSPHATASE LPIN2"/>
    <property type="match status" value="1"/>
</dbReference>
<sequence length="919" mass="103526">MNYVGQLAGQVLVTVKELYKGINQATLSGCIDVIVVQQPDGTFQCSPFHVRFGKLGVLRSREKVIDIEINGEPVDLHMKLGDNGEAFFVQETEQHNEIIPAHLVTSPIPTEEALFRSRELRFGASEVESTEPLNPEDLVSGNQPCSYFAGKKKKRRRRKHKSEPRSGELEVCELMLDEEHDRHNGQASLLLKKKDNTDNDQHFPLSALEWESYPFSDREWSPCTMEMSEPMSPKSDSELMVKPAQSILRTEPHMQWTWGGFPESTRVNRKDKSEPKMLTISPSENTHFRVILRSEAIEEESSKGEKTADAVCSIVKPEPRTIKPKQCNCKPQPPETLLHSANITEHKPDLCSETSSRFTSEHSSSDLNTKTVHKTRWTSSQPSCKDSGSVAGGGSASAGPDTGASPKPPDAPFERRGVRKRSQHQGPEDIYLDDLNALQPDVVARYFPKSESEQVLKHWVEVGRRSVSQSPQSIGSAAADSGTECLYDSVGDLPDVRLSLCGGVSENSEISKEKFVEHIVTYSEFAENPAIIDNPNLVLRIGNRYYNWTLAAPLILSMQAFQKNLPKATEEAWVKEKMPKKSGRWWFWRKSSVKQSSFETKLERQESLNTESPAPHQAPETQLKTAEWSSDEETKELRAVAPEPVQTEDSAPTPCQSYKKSLRLSSDEIASLKLKEGPNDVTFSITTQYQGTCRCEGTIYLWKWDDKVVISDIDGTITKSDVFGHILPQLGKDWTHEGIAKFYHSVHENGYKFLYCSARAIGMADMTRGYLHWVNDRGTLLPQGPLMLSPSSLFSAFHREVIEKKPEKFKIECLTDIRNLFFSNTHPFYAAFGNRESDVFAYKQVGVPACRIFKVNPKGELILEQAKGNKTSYSRLSELVEHVFPLRGSQHSATFSCPEFSSFSYWKQPIAEVYFDELL</sequence>
<evidence type="ECO:0000256" key="5">
    <source>
        <dbReference type="ARBA" id="ARBA00022801"/>
    </source>
</evidence>
<comment type="catalytic activity">
    <reaction evidence="1">
        <text>a 1,2-diacyl-sn-glycero-3-phosphate + H2O = a 1,2-diacyl-sn-glycerol + phosphate</text>
        <dbReference type="Rhea" id="RHEA:27429"/>
        <dbReference type="ChEBI" id="CHEBI:15377"/>
        <dbReference type="ChEBI" id="CHEBI:17815"/>
        <dbReference type="ChEBI" id="CHEBI:43474"/>
        <dbReference type="ChEBI" id="CHEBI:58608"/>
        <dbReference type="EC" id="3.1.3.4"/>
    </reaction>
    <physiologicalReaction direction="left-to-right" evidence="1">
        <dbReference type="Rhea" id="RHEA:27430"/>
    </physiologicalReaction>
</comment>
<dbReference type="Ensembl" id="ENSMALT00000023944.1">
    <property type="protein sequence ID" value="ENSMALP00000023495.1"/>
    <property type="gene ID" value="ENSMALG00000016377.1"/>
</dbReference>
<dbReference type="InterPro" id="IPR026058">
    <property type="entry name" value="LIPIN"/>
</dbReference>
<dbReference type="InterPro" id="IPR007651">
    <property type="entry name" value="Lipin_N"/>
</dbReference>
<keyword evidence="9" id="KW-1185">Reference proteome</keyword>
<feature type="region of interest" description="Disordered" evidence="6">
    <location>
        <begin position="321"/>
        <end position="432"/>
    </location>
</feature>
<comment type="cofactor">
    <cofactor evidence="2">
        <name>Mg(2+)</name>
        <dbReference type="ChEBI" id="CHEBI:18420"/>
    </cofactor>
</comment>
<dbReference type="GO" id="GO:0019432">
    <property type="term" value="P:triglyceride biosynthetic process"/>
    <property type="evidence" value="ECO:0007669"/>
    <property type="project" value="TreeGrafter"/>
</dbReference>
<dbReference type="InterPro" id="IPR013209">
    <property type="entry name" value="LNS2"/>
</dbReference>
<dbReference type="OrthoDB" id="4567at2759"/>
<evidence type="ECO:0000256" key="3">
    <source>
        <dbReference type="ARBA" id="ARBA00005476"/>
    </source>
</evidence>
<evidence type="ECO:0000259" key="7">
    <source>
        <dbReference type="SMART" id="SM00775"/>
    </source>
</evidence>